<dbReference type="GO" id="GO:0008171">
    <property type="term" value="F:O-methyltransferase activity"/>
    <property type="evidence" value="ECO:0007669"/>
    <property type="project" value="InterPro"/>
</dbReference>
<feature type="domain" description="O-methyltransferase C-terminal" evidence="5">
    <location>
        <begin position="115"/>
        <end position="323"/>
    </location>
</feature>
<dbReference type="Proteomes" id="UP001165041">
    <property type="component" value="Unassembled WGS sequence"/>
</dbReference>
<dbReference type="InterPro" id="IPR036388">
    <property type="entry name" value="WH-like_DNA-bd_sf"/>
</dbReference>
<evidence type="ECO:0000259" key="5">
    <source>
        <dbReference type="Pfam" id="PF00891"/>
    </source>
</evidence>
<keyword evidence="1" id="KW-0489">Methyltransferase</keyword>
<feature type="domain" description="O-methyltransferase dimerisation" evidence="6">
    <location>
        <begin position="21"/>
        <end position="93"/>
    </location>
</feature>
<accession>A0A9W6QC88</accession>
<name>A0A9W6QC88_9ACTN</name>
<dbReference type="InterPro" id="IPR001077">
    <property type="entry name" value="COMT_C"/>
</dbReference>
<evidence type="ECO:0000256" key="3">
    <source>
        <dbReference type="ARBA" id="ARBA00022691"/>
    </source>
</evidence>
<dbReference type="InterPro" id="IPR029063">
    <property type="entry name" value="SAM-dependent_MTases_sf"/>
</dbReference>
<dbReference type="InterPro" id="IPR012967">
    <property type="entry name" value="COMT_dimerisation"/>
</dbReference>
<evidence type="ECO:0000256" key="4">
    <source>
        <dbReference type="PIRSR" id="PIRSR005739-1"/>
    </source>
</evidence>
<dbReference type="PIRSF" id="PIRSF005739">
    <property type="entry name" value="O-mtase"/>
    <property type="match status" value="1"/>
</dbReference>
<dbReference type="InterPro" id="IPR016461">
    <property type="entry name" value="COMT-like"/>
</dbReference>
<dbReference type="AlphaFoldDB" id="A0A9W6QC88"/>
<dbReference type="PANTHER" id="PTHR43712:SF2">
    <property type="entry name" value="O-METHYLTRANSFERASE CICE"/>
    <property type="match status" value="1"/>
</dbReference>
<dbReference type="SUPFAM" id="SSF53335">
    <property type="entry name" value="S-adenosyl-L-methionine-dependent methyltransferases"/>
    <property type="match status" value="1"/>
</dbReference>
<keyword evidence="2" id="KW-0808">Transferase</keyword>
<keyword evidence="3" id="KW-0949">S-adenosyl-L-methionine</keyword>
<evidence type="ECO:0000256" key="1">
    <source>
        <dbReference type="ARBA" id="ARBA00022603"/>
    </source>
</evidence>
<dbReference type="SUPFAM" id="SSF46785">
    <property type="entry name" value="Winged helix' DNA-binding domain"/>
    <property type="match status" value="1"/>
</dbReference>
<protein>
    <submittedName>
        <fullName evidence="7">O-methyltransferase</fullName>
    </submittedName>
</protein>
<comment type="caution">
    <text evidence="7">The sequence shown here is derived from an EMBL/GenBank/DDBJ whole genome shotgun (WGS) entry which is preliminary data.</text>
</comment>
<dbReference type="GO" id="GO:0032259">
    <property type="term" value="P:methylation"/>
    <property type="evidence" value="ECO:0007669"/>
    <property type="project" value="UniProtKB-KW"/>
</dbReference>
<dbReference type="Pfam" id="PF08100">
    <property type="entry name" value="Dimerisation"/>
    <property type="match status" value="1"/>
</dbReference>
<dbReference type="RefSeq" id="WP_285740051.1">
    <property type="nucleotide sequence ID" value="NZ_BSSA01000035.1"/>
</dbReference>
<dbReference type="PANTHER" id="PTHR43712">
    <property type="entry name" value="PUTATIVE (AFU_ORTHOLOGUE AFUA_4G14580)-RELATED"/>
    <property type="match status" value="1"/>
</dbReference>
<dbReference type="EMBL" id="BSSA01000035">
    <property type="protein sequence ID" value="GLW74460.1"/>
    <property type="molecule type" value="Genomic_DNA"/>
</dbReference>
<dbReference type="GO" id="GO:0046983">
    <property type="term" value="F:protein dimerization activity"/>
    <property type="evidence" value="ECO:0007669"/>
    <property type="project" value="InterPro"/>
</dbReference>
<evidence type="ECO:0000259" key="6">
    <source>
        <dbReference type="Pfam" id="PF08100"/>
    </source>
</evidence>
<dbReference type="InterPro" id="IPR036390">
    <property type="entry name" value="WH_DNA-bd_sf"/>
</dbReference>
<dbReference type="Gene3D" id="1.10.10.10">
    <property type="entry name" value="Winged helix-like DNA-binding domain superfamily/Winged helix DNA-binding domain"/>
    <property type="match status" value="1"/>
</dbReference>
<gene>
    <name evidence="7" type="ORF">Kpho02_67580</name>
</gene>
<evidence type="ECO:0000313" key="7">
    <source>
        <dbReference type="EMBL" id="GLW74460.1"/>
    </source>
</evidence>
<dbReference type="Pfam" id="PF00891">
    <property type="entry name" value="Methyltransf_2"/>
    <property type="match status" value="1"/>
</dbReference>
<dbReference type="Gene3D" id="3.40.50.150">
    <property type="entry name" value="Vaccinia Virus protein VP39"/>
    <property type="match status" value="1"/>
</dbReference>
<sequence>MTQSLHADAVAAARTLAQLNTAYTQAKVLHSAVELGLFEALASGPATADALCQRLGLHPRLAPDFLGALVGLDLLEYRDGQYHNARPAQVLLVPGGPLSLNGSIRQHGKVHYGLWADLTDALRDGRAKSGPQTPAGAVTTEQTDLDAARRFMAHMDSFNSIVAPELAQKVDWSKYRTFVDVGGARGNLSGLLVKAHPHLSGTVFDVPGLRPLFDEHMETLGTTGKVGFQGGDFFSDPLPEADVVIFGHVLHDWPEEARKKLIERAFPAVRPGGALLVYDAMIEDGGFDAHAHLQSLICSLMRDGGSEYTEGAAREWAEKAGFRAQDVLRLNTVTNDRLLIAVKDA</sequence>
<proteinExistence type="predicted"/>
<feature type="active site" description="Proton acceptor" evidence="4">
    <location>
        <position position="251"/>
    </location>
</feature>
<evidence type="ECO:0000256" key="2">
    <source>
        <dbReference type="ARBA" id="ARBA00022679"/>
    </source>
</evidence>
<evidence type="ECO:0000313" key="8">
    <source>
        <dbReference type="Proteomes" id="UP001165041"/>
    </source>
</evidence>
<dbReference type="PROSITE" id="PS51683">
    <property type="entry name" value="SAM_OMT_II"/>
    <property type="match status" value="1"/>
</dbReference>
<reference evidence="7" key="1">
    <citation type="submission" date="2023-02" db="EMBL/GenBank/DDBJ databases">
        <title>Kitasatospora phosalacinea NBRC 14627.</title>
        <authorList>
            <person name="Ichikawa N."/>
            <person name="Sato H."/>
            <person name="Tonouchi N."/>
        </authorList>
    </citation>
    <scope>NUCLEOTIDE SEQUENCE</scope>
    <source>
        <strain evidence="7">NBRC 14627</strain>
    </source>
</reference>
<organism evidence="7 8">
    <name type="scientific">Kitasatospora phosalacinea</name>
    <dbReference type="NCBI Taxonomy" id="2065"/>
    <lineage>
        <taxon>Bacteria</taxon>
        <taxon>Bacillati</taxon>
        <taxon>Actinomycetota</taxon>
        <taxon>Actinomycetes</taxon>
        <taxon>Kitasatosporales</taxon>
        <taxon>Streptomycetaceae</taxon>
        <taxon>Kitasatospora</taxon>
    </lineage>
</organism>